<feature type="region of interest" description="Disordered" evidence="3">
    <location>
        <begin position="76"/>
        <end position="101"/>
    </location>
</feature>
<evidence type="ECO:0000313" key="7">
    <source>
        <dbReference type="RefSeq" id="XP_013420102.1"/>
    </source>
</evidence>
<evidence type="ECO:0000256" key="1">
    <source>
        <dbReference type="ARBA" id="ARBA00022729"/>
    </source>
</evidence>
<evidence type="ECO:0000256" key="2">
    <source>
        <dbReference type="ARBA" id="ARBA00023157"/>
    </source>
</evidence>
<evidence type="ECO:0000313" key="6">
    <source>
        <dbReference type="Proteomes" id="UP000085678"/>
    </source>
</evidence>
<evidence type="ECO:0000313" key="8">
    <source>
        <dbReference type="RefSeq" id="XP_013420104.1"/>
    </source>
</evidence>
<dbReference type="OrthoDB" id="10043005at2759"/>
<dbReference type="RefSeq" id="XP_013420102.1">
    <property type="nucleotide sequence ID" value="XM_013564648.2"/>
</dbReference>
<keyword evidence="4" id="KW-1133">Transmembrane helix</keyword>
<dbReference type="Proteomes" id="UP000085678">
    <property type="component" value="Unplaced"/>
</dbReference>
<dbReference type="AlphaFoldDB" id="A0A1S3KC84"/>
<sequence length="281" mass="30955">MADSTLYEVPYDDTENCGQSHNFSRAEPEPIPNSPIYMEPTSGAFPHGEAIYSTLTPTSGPINSQSDDGYVHLNLVNDGKGKTKRPKDLQDSTDRELHDKSQRCTLHRRGLILTLVVSLLVNVALMIALITVATNSSRNESETDTVDPCNNYTVLADHWRNIYTQTEFSPPHCDGSSNPYNTAWAVQWYRFMPPAGTKLADKCAPYKGCGTGVTLYLNGTVPAVKGTEARVRVCATWRYGCCRSWIPTAHPSSILVKNCGSYFIYKLPGVSACYSGYCASF</sequence>
<dbReference type="InterPro" id="IPR057774">
    <property type="entry name" value="D8C_UMOD/GP2/OIT3-like"/>
</dbReference>
<keyword evidence="6" id="KW-1185">Reference proteome</keyword>
<proteinExistence type="predicted"/>
<gene>
    <name evidence="7 8" type="primary">LOC106180624</name>
</gene>
<evidence type="ECO:0000256" key="4">
    <source>
        <dbReference type="SAM" id="Phobius"/>
    </source>
</evidence>
<accession>A0A1S3KC84</accession>
<reference evidence="7 8" key="1">
    <citation type="submission" date="2025-04" db="UniProtKB">
        <authorList>
            <consortium name="RefSeq"/>
        </authorList>
    </citation>
    <scope>IDENTIFICATION</scope>
    <source>
        <tissue evidence="7 8">Gonads</tissue>
    </source>
</reference>
<feature type="domain" description="UMOD/GP2/OIT3-like D8C" evidence="5">
    <location>
        <begin position="196"/>
        <end position="279"/>
    </location>
</feature>
<keyword evidence="4" id="KW-0812">Transmembrane</keyword>
<evidence type="ECO:0000259" key="5">
    <source>
        <dbReference type="Pfam" id="PF23283"/>
    </source>
</evidence>
<dbReference type="Pfam" id="PF23283">
    <property type="entry name" value="D8C_UMOD"/>
    <property type="match status" value="1"/>
</dbReference>
<name>A0A1S3KC84_LINAN</name>
<dbReference type="STRING" id="7574.A0A1S3KC84"/>
<keyword evidence="2" id="KW-1015">Disulfide bond</keyword>
<dbReference type="KEGG" id="lak:106180624"/>
<feature type="region of interest" description="Disordered" evidence="3">
    <location>
        <begin position="1"/>
        <end position="31"/>
    </location>
</feature>
<keyword evidence="4" id="KW-0472">Membrane</keyword>
<dbReference type="RefSeq" id="XP_013420104.1">
    <property type="nucleotide sequence ID" value="XM_013564650.2"/>
</dbReference>
<protein>
    <submittedName>
        <fullName evidence="7 8">Oncoprotein-induced transcript 3 protein</fullName>
    </submittedName>
</protein>
<evidence type="ECO:0000256" key="3">
    <source>
        <dbReference type="SAM" id="MobiDB-lite"/>
    </source>
</evidence>
<organism evidence="6 7">
    <name type="scientific">Lingula anatina</name>
    <name type="common">Brachiopod</name>
    <name type="synonym">Lingula unguis</name>
    <dbReference type="NCBI Taxonomy" id="7574"/>
    <lineage>
        <taxon>Eukaryota</taxon>
        <taxon>Metazoa</taxon>
        <taxon>Spiralia</taxon>
        <taxon>Lophotrochozoa</taxon>
        <taxon>Brachiopoda</taxon>
        <taxon>Linguliformea</taxon>
        <taxon>Lingulata</taxon>
        <taxon>Lingulida</taxon>
        <taxon>Linguloidea</taxon>
        <taxon>Lingulidae</taxon>
        <taxon>Lingula</taxon>
    </lineage>
</organism>
<dbReference type="GeneID" id="106180624"/>
<feature type="transmembrane region" description="Helical" evidence="4">
    <location>
        <begin position="110"/>
        <end position="133"/>
    </location>
</feature>
<keyword evidence="1" id="KW-0732">Signal</keyword>
<feature type="compositionally biased region" description="Basic and acidic residues" evidence="3">
    <location>
        <begin position="86"/>
        <end position="101"/>
    </location>
</feature>